<feature type="compositionally biased region" description="Polar residues" evidence="9">
    <location>
        <begin position="1"/>
        <end position="20"/>
    </location>
</feature>
<dbReference type="SMART" id="SM00248">
    <property type="entry name" value="ANK"/>
    <property type="match status" value="6"/>
</dbReference>
<evidence type="ECO:0000256" key="1">
    <source>
        <dbReference type="ARBA" id="ARBA00004141"/>
    </source>
</evidence>
<feature type="compositionally biased region" description="Low complexity" evidence="9">
    <location>
        <begin position="201"/>
        <end position="215"/>
    </location>
</feature>
<evidence type="ECO:0000256" key="9">
    <source>
        <dbReference type="SAM" id="MobiDB-lite"/>
    </source>
</evidence>
<dbReference type="SUPFAM" id="SSF48403">
    <property type="entry name" value="Ankyrin repeat"/>
    <property type="match status" value="1"/>
</dbReference>
<organism evidence="12 13">
    <name type="scientific">Tetrahymena thermophila (strain SB210)</name>
    <dbReference type="NCBI Taxonomy" id="312017"/>
    <lineage>
        <taxon>Eukaryota</taxon>
        <taxon>Sar</taxon>
        <taxon>Alveolata</taxon>
        <taxon>Ciliophora</taxon>
        <taxon>Intramacronucleata</taxon>
        <taxon>Oligohymenophorea</taxon>
        <taxon>Hymenostomatida</taxon>
        <taxon>Tetrahymenina</taxon>
        <taxon>Tetrahymenidae</taxon>
        <taxon>Tetrahymena</taxon>
    </lineage>
</organism>
<dbReference type="Gene3D" id="1.25.40.20">
    <property type="entry name" value="Ankyrin repeat-containing domain"/>
    <property type="match status" value="1"/>
</dbReference>
<feature type="domain" description="Palmitoyltransferase DHHC" evidence="11">
    <location>
        <begin position="706"/>
        <end position="853"/>
    </location>
</feature>
<feature type="repeat" description="ANK" evidence="7">
    <location>
        <begin position="438"/>
        <end position="470"/>
    </location>
</feature>
<dbReference type="PANTHER" id="PTHR24161">
    <property type="entry name" value="ANK_REP_REGION DOMAIN-CONTAINING PROTEIN-RELATED"/>
    <property type="match status" value="1"/>
</dbReference>
<evidence type="ECO:0000256" key="5">
    <source>
        <dbReference type="ARBA" id="ARBA00023043"/>
    </source>
</evidence>
<evidence type="ECO:0000256" key="2">
    <source>
        <dbReference type="ARBA" id="ARBA00022692"/>
    </source>
</evidence>
<evidence type="ECO:0000313" key="13">
    <source>
        <dbReference type="Proteomes" id="UP000009168"/>
    </source>
</evidence>
<feature type="region of interest" description="Disordered" evidence="9">
    <location>
        <begin position="184"/>
        <end position="217"/>
    </location>
</feature>
<dbReference type="EMBL" id="GG662540">
    <property type="protein sequence ID" value="EAS02263.1"/>
    <property type="molecule type" value="Genomic_DNA"/>
</dbReference>
<evidence type="ECO:0000256" key="4">
    <source>
        <dbReference type="ARBA" id="ARBA00022989"/>
    </source>
</evidence>
<dbReference type="PROSITE" id="PS50088">
    <property type="entry name" value="ANK_REPEAT"/>
    <property type="match status" value="4"/>
</dbReference>
<feature type="repeat" description="ANK" evidence="7">
    <location>
        <begin position="405"/>
        <end position="437"/>
    </location>
</feature>
<feature type="transmembrane region" description="Helical" evidence="10">
    <location>
        <begin position="755"/>
        <end position="778"/>
    </location>
</feature>
<dbReference type="HOGENOM" id="CLU_010493_0_0_1"/>
<feature type="region of interest" description="Disordered" evidence="9">
    <location>
        <begin position="75"/>
        <end position="107"/>
    </location>
</feature>
<evidence type="ECO:0000259" key="11">
    <source>
        <dbReference type="Pfam" id="PF01529"/>
    </source>
</evidence>
<dbReference type="GO" id="GO:0016020">
    <property type="term" value="C:membrane"/>
    <property type="evidence" value="ECO:0007669"/>
    <property type="project" value="UniProtKB-SubCell"/>
</dbReference>
<dbReference type="InterPro" id="IPR036770">
    <property type="entry name" value="Ankyrin_rpt-contain_sf"/>
</dbReference>
<feature type="transmembrane region" description="Helical" evidence="10">
    <location>
        <begin position="614"/>
        <end position="636"/>
    </location>
</feature>
<dbReference type="AlphaFoldDB" id="Q241A1"/>
<dbReference type="KEGG" id="tet:TTHERM_00622830"/>
<dbReference type="GeneID" id="7822908"/>
<feature type="transmembrane region" description="Helical" evidence="10">
    <location>
        <begin position="586"/>
        <end position="608"/>
    </location>
</feature>
<feature type="compositionally biased region" description="Polar residues" evidence="9">
    <location>
        <begin position="93"/>
        <end position="107"/>
    </location>
</feature>
<feature type="compositionally biased region" description="Polar residues" evidence="9">
    <location>
        <begin position="186"/>
        <end position="197"/>
    </location>
</feature>
<comment type="subcellular location">
    <subcellularLocation>
        <location evidence="1">Membrane</location>
        <topology evidence="1">Multi-pass membrane protein</topology>
    </subcellularLocation>
</comment>
<feature type="coiled-coil region" evidence="8">
    <location>
        <begin position="153"/>
        <end position="180"/>
    </location>
</feature>
<dbReference type="PROSITE" id="PS50216">
    <property type="entry name" value="DHHC"/>
    <property type="match status" value="1"/>
</dbReference>
<proteinExistence type="predicted"/>
<dbReference type="PANTHER" id="PTHR24161:SF85">
    <property type="entry name" value="PALMITOYLTRANSFERASE HIP14"/>
    <property type="match status" value="1"/>
</dbReference>
<dbReference type="Proteomes" id="UP000009168">
    <property type="component" value="Unassembled WGS sequence"/>
</dbReference>
<dbReference type="OrthoDB" id="426293at2759"/>
<evidence type="ECO:0000313" key="12">
    <source>
        <dbReference type="EMBL" id="EAS02263.1"/>
    </source>
</evidence>
<dbReference type="RefSeq" id="XP_001022508.1">
    <property type="nucleotide sequence ID" value="XM_001022508.3"/>
</dbReference>
<feature type="repeat" description="ANK" evidence="7">
    <location>
        <begin position="504"/>
        <end position="536"/>
    </location>
</feature>
<evidence type="ECO:0000256" key="8">
    <source>
        <dbReference type="SAM" id="Coils"/>
    </source>
</evidence>
<gene>
    <name evidence="12" type="ORF">TTHERM_00622830</name>
</gene>
<name>Q241A1_TETTS</name>
<keyword evidence="5 7" id="KW-0040">ANK repeat</keyword>
<evidence type="ECO:0000256" key="7">
    <source>
        <dbReference type="PROSITE-ProRule" id="PRU00023"/>
    </source>
</evidence>
<dbReference type="Pfam" id="PF12796">
    <property type="entry name" value="Ank_2"/>
    <property type="match status" value="1"/>
</dbReference>
<dbReference type="InterPro" id="IPR002110">
    <property type="entry name" value="Ankyrin_rpt"/>
</dbReference>
<feature type="compositionally biased region" description="Polar residues" evidence="9">
    <location>
        <begin position="75"/>
        <end position="85"/>
    </location>
</feature>
<keyword evidence="8" id="KW-0175">Coiled coil</keyword>
<feature type="repeat" description="ANK" evidence="7">
    <location>
        <begin position="471"/>
        <end position="503"/>
    </location>
</feature>
<feature type="region of interest" description="Disordered" evidence="9">
    <location>
        <begin position="1"/>
        <end position="31"/>
    </location>
</feature>
<evidence type="ECO:0000256" key="3">
    <source>
        <dbReference type="ARBA" id="ARBA00022737"/>
    </source>
</evidence>
<sequence>MIKQTGINSTDSMNEPQNPQDAFPLVYSGSSGQLNIQNENFTKKEQEQVDVAGNYQSPTENNKLTQEKKNQFGFHSSNSLKSQVGTDKKRLGSRNTLTNKQFDQDNTNSMNQNIQFSMEQQEFIKINQSDSLALSDLNQGLLSSQNNLFQKNVSQQDLEIQSMNQIAEQAEENRSFTEINIEKGTGSFNQSKQIQNRSKTHQSSHQNSSSSYSSKPNLNAREIQDLNYTQDQNNLQFQRRDPDFGGSEPLIQRNLSGLNTKQMINSNIASANKNQAVAQRHHTTNTFAAEQNQSCYHESQKQESDQESSDSHYQGESLSSYGPFKLLQKGYLKELKDHCKKEGILYTRVINEQGNNMIIKAVQNKDLEAIKQLISDAREQLREIGKSKEQIDEEISQWINQESKSGYTAAHFSCYVGDPSILKLLKEQGADFLKLNKEESSGLHVAAQNDSIASIVFLLLLGIDINVQDQKEATPLHWASFQGLDQSVQFLIAFGSKTNIQDSEGMTPLILSSISGSMKIVRMLLLAGADRNIQDKKGRTALYMVTEDQENLNEDIAEMLKRTNGFQEYWNIRPVFKPTKKNPKQVIYYLIMYILSQICLIYFNYSLWEQNTKIIIFSILALLAIITKFFFLNSWLRNPGYVALNKKKNTKSKSEEYTYLEKMSKESFQRKQYLSQSQQKIYSSKPLDEITRNNLIELFLLLQKEQESQQICAHCCILKPKRSRHCDICKNCVSVYDHHCPWINNCVGTNNHGYFLGYIISIWLSIIAFTILNAIYIWQFNYPQQNSSVSPVYIDPLNLFTQDQHILFFVLKVVLNSIAVFFCLLFGIPLTLLLFVQLGNFRANKTTYERFSQQAKINQLSQVTESNGLSALAPADDTQLHQSLLNDTQTQYQQLSSFQNCLQMCFYNKKNPNYRFRNISERNISQP</sequence>
<dbReference type="InterPro" id="IPR001594">
    <property type="entry name" value="Palmitoyltrfase_DHHC"/>
</dbReference>
<keyword evidence="6 10" id="KW-0472">Membrane</keyword>
<feature type="region of interest" description="Disordered" evidence="9">
    <location>
        <begin position="293"/>
        <end position="317"/>
    </location>
</feature>
<dbReference type="eggNOG" id="KOG0509">
    <property type="taxonomic scope" value="Eukaryota"/>
</dbReference>
<keyword evidence="2 10" id="KW-0812">Transmembrane</keyword>
<dbReference type="PROSITE" id="PS50297">
    <property type="entry name" value="ANK_REP_REGION"/>
    <property type="match status" value="3"/>
</dbReference>
<dbReference type="Pfam" id="PF01529">
    <property type="entry name" value="DHHC"/>
    <property type="match status" value="1"/>
</dbReference>
<feature type="coiled-coil region" evidence="8">
    <location>
        <begin position="360"/>
        <end position="394"/>
    </location>
</feature>
<dbReference type="GO" id="GO:0016409">
    <property type="term" value="F:palmitoyltransferase activity"/>
    <property type="evidence" value="ECO:0007669"/>
    <property type="project" value="InterPro"/>
</dbReference>
<protein>
    <submittedName>
        <fullName evidence="12">DHHC zinc finger protein</fullName>
    </submittedName>
</protein>
<accession>Q241A1</accession>
<evidence type="ECO:0000256" key="6">
    <source>
        <dbReference type="ARBA" id="ARBA00023136"/>
    </source>
</evidence>
<dbReference type="InParanoid" id="Q241A1"/>
<reference evidence="13" key="1">
    <citation type="journal article" date="2006" name="PLoS Biol.">
        <title>Macronuclear genome sequence of the ciliate Tetrahymena thermophila, a model eukaryote.</title>
        <authorList>
            <person name="Eisen J.A."/>
            <person name="Coyne R.S."/>
            <person name="Wu M."/>
            <person name="Wu D."/>
            <person name="Thiagarajan M."/>
            <person name="Wortman J.R."/>
            <person name="Badger J.H."/>
            <person name="Ren Q."/>
            <person name="Amedeo P."/>
            <person name="Jones K.M."/>
            <person name="Tallon L.J."/>
            <person name="Delcher A.L."/>
            <person name="Salzberg S.L."/>
            <person name="Silva J.C."/>
            <person name="Haas B.J."/>
            <person name="Majoros W.H."/>
            <person name="Farzad M."/>
            <person name="Carlton J.M."/>
            <person name="Smith R.K. Jr."/>
            <person name="Garg J."/>
            <person name="Pearlman R.E."/>
            <person name="Karrer K.M."/>
            <person name="Sun L."/>
            <person name="Manning G."/>
            <person name="Elde N.C."/>
            <person name="Turkewitz A.P."/>
            <person name="Asai D.J."/>
            <person name="Wilkes D.E."/>
            <person name="Wang Y."/>
            <person name="Cai H."/>
            <person name="Collins K."/>
            <person name="Stewart B.A."/>
            <person name="Lee S.R."/>
            <person name="Wilamowska K."/>
            <person name="Weinberg Z."/>
            <person name="Ruzzo W.L."/>
            <person name="Wloga D."/>
            <person name="Gaertig J."/>
            <person name="Frankel J."/>
            <person name="Tsao C.-C."/>
            <person name="Gorovsky M.A."/>
            <person name="Keeling P.J."/>
            <person name="Waller R.F."/>
            <person name="Patron N.J."/>
            <person name="Cherry J.M."/>
            <person name="Stover N.A."/>
            <person name="Krieger C.J."/>
            <person name="del Toro C."/>
            <person name="Ryder H.F."/>
            <person name="Williamson S.C."/>
            <person name="Barbeau R.A."/>
            <person name="Hamilton E.P."/>
            <person name="Orias E."/>
        </authorList>
    </citation>
    <scope>NUCLEOTIDE SEQUENCE [LARGE SCALE GENOMIC DNA]</scope>
    <source>
        <strain evidence="13">SB210</strain>
    </source>
</reference>
<feature type="transmembrane region" description="Helical" evidence="10">
    <location>
        <begin position="806"/>
        <end position="836"/>
    </location>
</feature>
<keyword evidence="3" id="KW-0677">Repeat</keyword>
<keyword evidence="13" id="KW-1185">Reference proteome</keyword>
<evidence type="ECO:0000256" key="10">
    <source>
        <dbReference type="SAM" id="Phobius"/>
    </source>
</evidence>
<keyword evidence="4 10" id="KW-1133">Transmembrane helix</keyword>